<organism evidence="5 6">
    <name type="scientific">Vibrio qingdaonensis</name>
    <dbReference type="NCBI Taxonomy" id="2829491"/>
    <lineage>
        <taxon>Bacteria</taxon>
        <taxon>Pseudomonadati</taxon>
        <taxon>Pseudomonadota</taxon>
        <taxon>Gammaproteobacteria</taxon>
        <taxon>Vibrionales</taxon>
        <taxon>Vibrionaceae</taxon>
        <taxon>Vibrio</taxon>
    </lineage>
</organism>
<dbReference type="Gene3D" id="1.20.1420.20">
    <property type="entry name" value="M75 peptidase, HXXE motif"/>
    <property type="match status" value="1"/>
</dbReference>
<dbReference type="CDD" id="cd14659">
    <property type="entry name" value="Imelysin-like_IPPA"/>
    <property type="match status" value="1"/>
</dbReference>
<dbReference type="Pfam" id="PF09375">
    <property type="entry name" value="Peptidase_M75"/>
    <property type="match status" value="1"/>
</dbReference>
<proteinExistence type="predicted"/>
<evidence type="ECO:0000256" key="3">
    <source>
        <dbReference type="SAM" id="SignalP"/>
    </source>
</evidence>
<evidence type="ECO:0000313" key="5">
    <source>
        <dbReference type="EMBL" id="MCW8346998.1"/>
    </source>
</evidence>
<dbReference type="RefSeq" id="WP_265675535.1">
    <property type="nucleotide sequence ID" value="NZ_JAKRRY010000017.1"/>
</dbReference>
<dbReference type="GO" id="GO:0030313">
    <property type="term" value="C:cell envelope"/>
    <property type="evidence" value="ECO:0007669"/>
    <property type="project" value="UniProtKB-SubCell"/>
</dbReference>
<evidence type="ECO:0000256" key="1">
    <source>
        <dbReference type="ARBA" id="ARBA00004196"/>
    </source>
</evidence>
<feature type="chain" id="PRO_5040724794" evidence="3">
    <location>
        <begin position="20"/>
        <end position="355"/>
    </location>
</feature>
<reference evidence="5" key="1">
    <citation type="submission" date="2022-02" db="EMBL/GenBank/DDBJ databases">
        <title>Vibrio sp. nov, a new bacterium isolated from seawater.</title>
        <authorList>
            <person name="Yuan Y."/>
        </authorList>
    </citation>
    <scope>NUCLEOTIDE SEQUENCE</scope>
    <source>
        <strain evidence="5">ZSDZ65</strain>
    </source>
</reference>
<dbReference type="InterPro" id="IPR018976">
    <property type="entry name" value="Imelysin-like"/>
</dbReference>
<feature type="domain" description="Imelysin-like" evidence="4">
    <location>
        <begin position="67"/>
        <end position="334"/>
    </location>
</feature>
<comment type="caution">
    <text evidence="5">The sequence shown here is derived from an EMBL/GenBank/DDBJ whole genome shotgun (WGS) entry which is preliminary data.</text>
</comment>
<name>A0A9X3CP62_9VIBR</name>
<comment type="subcellular location">
    <subcellularLocation>
        <location evidence="1">Cell envelope</location>
    </subcellularLocation>
</comment>
<feature type="signal peptide" evidence="3">
    <location>
        <begin position="1"/>
        <end position="19"/>
    </location>
</feature>
<dbReference type="Proteomes" id="UP001155587">
    <property type="component" value="Unassembled WGS sequence"/>
</dbReference>
<keyword evidence="2 3" id="KW-0732">Signal</keyword>
<accession>A0A9X3CP62</accession>
<evidence type="ECO:0000259" key="4">
    <source>
        <dbReference type="Pfam" id="PF09375"/>
    </source>
</evidence>
<dbReference type="InterPro" id="IPR038352">
    <property type="entry name" value="Imelysin_sf"/>
</dbReference>
<dbReference type="AlphaFoldDB" id="A0A9X3CP62"/>
<dbReference type="InterPro" id="IPR034984">
    <property type="entry name" value="Imelysin-like_IPPA"/>
</dbReference>
<dbReference type="EMBL" id="JAKRRY010000017">
    <property type="protein sequence ID" value="MCW8346998.1"/>
    <property type="molecule type" value="Genomic_DNA"/>
</dbReference>
<dbReference type="PROSITE" id="PS51257">
    <property type="entry name" value="PROKAR_LIPOPROTEIN"/>
    <property type="match status" value="1"/>
</dbReference>
<sequence length="355" mass="40078">MKYHVSIMGLLTMMSSALLVGCGATSEVHQSASSPFEPLQPEQTQHVSQHVYELEHQSAVNFYLAMGNLHQQSQAYCQQNEAIDSVERAWQKGMEQWMWLQGQERGPTQALEQNWNIQFWPDKKNTTGRKMTHASLRDHWSVAAIKDESVTVQGLGAVEWLLFDPKSNLKTNLSSSCSLLIAITGALTERSATIVQAWSVNPWSTLDDKAWTTEYLALLTNQLDYSMKKLSRPLAKIGAAKPYFSESWRSQTSMMHLRANIEALQSLYLANGQGLDLILRESGSSELAMSIERQFRFILDTWPESTSLFELLQSKNGYRIVLSQYNKLEQLRYLMSEEAAIKLGVVIGFNATDGD</sequence>
<gene>
    <name evidence="5" type="ORF">MD535_13415</name>
</gene>
<evidence type="ECO:0000313" key="6">
    <source>
        <dbReference type="Proteomes" id="UP001155587"/>
    </source>
</evidence>
<protein>
    <submittedName>
        <fullName evidence="5">Imelysin family protein</fullName>
    </submittedName>
</protein>
<evidence type="ECO:0000256" key="2">
    <source>
        <dbReference type="ARBA" id="ARBA00022729"/>
    </source>
</evidence>
<keyword evidence="6" id="KW-1185">Reference proteome</keyword>